<dbReference type="SUPFAM" id="SSF55811">
    <property type="entry name" value="Nudix"/>
    <property type="match status" value="1"/>
</dbReference>
<feature type="domain" description="Nudix hydrolase" evidence="3">
    <location>
        <begin position="17"/>
        <end position="146"/>
    </location>
</feature>
<name>A0A7I8DGW7_9FIRM</name>
<dbReference type="PROSITE" id="PS00893">
    <property type="entry name" value="NUDIX_BOX"/>
    <property type="match status" value="1"/>
</dbReference>
<keyword evidence="2" id="KW-0378">Hydrolase</keyword>
<dbReference type="PROSITE" id="PS51462">
    <property type="entry name" value="NUDIX"/>
    <property type="match status" value="1"/>
</dbReference>
<dbReference type="RefSeq" id="WP_185258154.1">
    <property type="nucleotide sequence ID" value="NZ_AP023368.1"/>
</dbReference>
<evidence type="ECO:0000313" key="4">
    <source>
        <dbReference type="EMBL" id="BCJ97758.1"/>
    </source>
</evidence>
<keyword evidence="5" id="KW-1185">Reference proteome</keyword>
<dbReference type="EMBL" id="AP023368">
    <property type="protein sequence ID" value="BCJ97758.1"/>
    <property type="molecule type" value="Genomic_DNA"/>
</dbReference>
<gene>
    <name evidence="4" type="ORF">bsdcttw_07990</name>
</gene>
<protein>
    <recommendedName>
        <fullName evidence="3">Nudix hydrolase domain-containing protein</fullName>
    </recommendedName>
</protein>
<reference evidence="4 5" key="2">
    <citation type="submission" date="2020-08" db="EMBL/GenBank/DDBJ databases">
        <authorList>
            <person name="Ueki A."/>
            <person name="Tonouchi A."/>
        </authorList>
    </citation>
    <scope>NUCLEOTIDE SEQUENCE [LARGE SCALE GENOMIC DNA]</scope>
    <source>
        <strain evidence="4 5">CTTW</strain>
    </source>
</reference>
<evidence type="ECO:0000256" key="2">
    <source>
        <dbReference type="ARBA" id="ARBA00022801"/>
    </source>
</evidence>
<dbReference type="AlphaFoldDB" id="A0A7I8DGW7"/>
<evidence type="ECO:0000259" key="3">
    <source>
        <dbReference type="PROSITE" id="PS51462"/>
    </source>
</evidence>
<evidence type="ECO:0000256" key="1">
    <source>
        <dbReference type="ARBA" id="ARBA00001946"/>
    </source>
</evidence>
<dbReference type="GO" id="GO:0016787">
    <property type="term" value="F:hydrolase activity"/>
    <property type="evidence" value="ECO:0007669"/>
    <property type="project" value="UniProtKB-KW"/>
</dbReference>
<dbReference type="CDD" id="cd02883">
    <property type="entry name" value="NUDIX_Hydrolase"/>
    <property type="match status" value="1"/>
</dbReference>
<dbReference type="InterPro" id="IPR000086">
    <property type="entry name" value="NUDIX_hydrolase_dom"/>
</dbReference>
<dbReference type="PANTHER" id="PTHR43046:SF14">
    <property type="entry name" value="MUTT_NUDIX FAMILY PROTEIN"/>
    <property type="match status" value="1"/>
</dbReference>
<comment type="cofactor">
    <cofactor evidence="1">
        <name>Mg(2+)</name>
        <dbReference type="ChEBI" id="CHEBI:18420"/>
    </cofactor>
</comment>
<sequence length="159" mass="18739">MITKEIYGENKFVSYSKERTGCRGILLKDSQILLVHELKNDFFMIPGGGLEEEESLEDCCVRELQEETGYIVKTSRDGAYLQINEYYEDYKYIDYYYICEIIGESSTNLTEMEAERKLVAEWVDFDTALEIFSRHQEYASTYEEKRGAYLREYTALQLL</sequence>
<proteinExistence type="predicted"/>
<evidence type="ECO:0000313" key="5">
    <source>
        <dbReference type="Proteomes" id="UP000515703"/>
    </source>
</evidence>
<organism evidence="4 5">
    <name type="scientific">Anaerocolumna chitinilytica</name>
    <dbReference type="NCBI Taxonomy" id="1727145"/>
    <lineage>
        <taxon>Bacteria</taxon>
        <taxon>Bacillati</taxon>
        <taxon>Bacillota</taxon>
        <taxon>Clostridia</taxon>
        <taxon>Lachnospirales</taxon>
        <taxon>Lachnospiraceae</taxon>
        <taxon>Anaerocolumna</taxon>
    </lineage>
</organism>
<dbReference type="InterPro" id="IPR020084">
    <property type="entry name" value="NUDIX_hydrolase_CS"/>
</dbReference>
<dbReference type="Proteomes" id="UP000515703">
    <property type="component" value="Chromosome"/>
</dbReference>
<dbReference type="Pfam" id="PF00293">
    <property type="entry name" value="NUDIX"/>
    <property type="match status" value="1"/>
</dbReference>
<dbReference type="Gene3D" id="3.90.79.10">
    <property type="entry name" value="Nucleoside Triphosphate Pyrophosphohydrolase"/>
    <property type="match status" value="1"/>
</dbReference>
<dbReference type="KEGG" id="acht:bsdcttw_07990"/>
<accession>A0A7I8DGW7</accession>
<reference evidence="4 5" key="1">
    <citation type="submission" date="2020-08" db="EMBL/GenBank/DDBJ databases">
        <title>Draft genome sequencing of an Anaerocolumna strain isolated from anoxic soil subjected to BSD treatment.</title>
        <authorList>
            <person name="Uek A."/>
            <person name="Tonouchi A."/>
        </authorList>
    </citation>
    <scope>NUCLEOTIDE SEQUENCE [LARGE SCALE GENOMIC DNA]</scope>
    <source>
        <strain evidence="4 5">CTTW</strain>
    </source>
</reference>
<dbReference type="InterPro" id="IPR015797">
    <property type="entry name" value="NUDIX_hydrolase-like_dom_sf"/>
</dbReference>
<dbReference type="PANTHER" id="PTHR43046">
    <property type="entry name" value="GDP-MANNOSE MANNOSYL HYDROLASE"/>
    <property type="match status" value="1"/>
</dbReference>